<dbReference type="Pfam" id="PF08811">
    <property type="entry name" value="DUF1800"/>
    <property type="match status" value="1"/>
</dbReference>
<feature type="region of interest" description="Disordered" evidence="1">
    <location>
        <begin position="45"/>
        <end position="108"/>
    </location>
</feature>
<accession>A0A345XWL8</accession>
<sequence length="474" mass="51929">MAAPELDATARVARLLQRTGFGAVSAERAEQAAAGGFDAALDAVLTDSDPGAAATPPPHFPPLPERPKKPQRGQGGEEKDDAKDESGKDDKGGKGDKGGDARSAYREAVREQREQLTVWWLDRMTASEQPWPEKRTFLWHGHWATSIAKVKSADAMLAQNETLRRDGGGDFRRLARAMVRDPALMVWLDASGNTAEAPNENLARELMELFVLGVGNYGEQDVREAARSLTGWAVNRKTEDGYTVRFRPRRHAEGAQRVLGTERDLDPKELVDLLTARPESARYLVTRWWGWLVSSEKGPSEEALDRITAAYGARRDVTAMVRAMFTDPAFADPDSVLVKQPVEYVVGSLRVLGLRPAELSGELRKFLLRTLTSLGQVPFRPPSVGGWPSGTAWLTTAAARARTAFAQRMTGEARESELLATVRKAPAKDRPDRLADALGTEWSDRTRSVLAEAAGDPRRVTAVALTTPEYLVLG</sequence>
<dbReference type="Proteomes" id="UP000254425">
    <property type="component" value="Chromosome"/>
</dbReference>
<proteinExistence type="predicted"/>
<keyword evidence="3" id="KW-1185">Reference proteome</keyword>
<dbReference type="InterPro" id="IPR014917">
    <property type="entry name" value="DUF1800"/>
</dbReference>
<protein>
    <submittedName>
        <fullName evidence="2">DUF1800 domain-containing protein</fullName>
    </submittedName>
</protein>
<evidence type="ECO:0000313" key="3">
    <source>
        <dbReference type="Proteomes" id="UP000254425"/>
    </source>
</evidence>
<gene>
    <name evidence="2" type="ORF">DVA86_28945</name>
</gene>
<evidence type="ECO:0000313" key="2">
    <source>
        <dbReference type="EMBL" id="AXK36034.1"/>
    </source>
</evidence>
<dbReference type="AlphaFoldDB" id="A0A345XWL8"/>
<dbReference type="EMBL" id="CP031320">
    <property type="protein sequence ID" value="AXK36034.1"/>
    <property type="molecule type" value="Genomic_DNA"/>
</dbReference>
<organism evidence="2 3">
    <name type="scientific">Streptomyces armeniacus</name>
    <dbReference type="NCBI Taxonomy" id="83291"/>
    <lineage>
        <taxon>Bacteria</taxon>
        <taxon>Bacillati</taxon>
        <taxon>Actinomycetota</taxon>
        <taxon>Actinomycetes</taxon>
        <taxon>Kitasatosporales</taxon>
        <taxon>Streptomycetaceae</taxon>
        <taxon>Streptomyces</taxon>
    </lineage>
</organism>
<feature type="compositionally biased region" description="Basic and acidic residues" evidence="1">
    <location>
        <begin position="75"/>
        <end position="108"/>
    </location>
</feature>
<feature type="compositionally biased region" description="Pro residues" evidence="1">
    <location>
        <begin position="55"/>
        <end position="64"/>
    </location>
</feature>
<name>A0A345XWL8_9ACTN</name>
<evidence type="ECO:0000256" key="1">
    <source>
        <dbReference type="SAM" id="MobiDB-lite"/>
    </source>
</evidence>
<dbReference type="KEGG" id="sarm:DVA86_28945"/>
<dbReference type="RefSeq" id="WP_208882680.1">
    <property type="nucleotide sequence ID" value="NZ_CP031320.1"/>
</dbReference>
<reference evidence="2 3" key="1">
    <citation type="submission" date="2018-07" db="EMBL/GenBank/DDBJ databases">
        <title>Draft genome of the type strain Streptomyces armeniacus ATCC 15676.</title>
        <authorList>
            <person name="Labana P."/>
            <person name="Gosse J.T."/>
            <person name="Boddy C.N."/>
        </authorList>
    </citation>
    <scope>NUCLEOTIDE SEQUENCE [LARGE SCALE GENOMIC DNA]</scope>
    <source>
        <strain evidence="2 3">ATCC 15676</strain>
    </source>
</reference>